<reference evidence="3" key="1">
    <citation type="submission" date="2017-01" db="EMBL/GenBank/DDBJ databases">
        <authorList>
            <person name="Varghese N."/>
            <person name="Submissions S."/>
        </authorList>
    </citation>
    <scope>NUCLEOTIDE SEQUENCE [LARGE SCALE GENOMIC DNA]</scope>
    <source>
        <strain evidence="3">DSM 18017</strain>
    </source>
</reference>
<keyword evidence="1" id="KW-0472">Membrane</keyword>
<dbReference type="AlphaFoldDB" id="A0A1N7L475"/>
<keyword evidence="3" id="KW-1185">Reference proteome</keyword>
<organism evidence="2 3">
    <name type="scientific">Chryseobacterium ureilyticum</name>
    <dbReference type="NCBI Taxonomy" id="373668"/>
    <lineage>
        <taxon>Bacteria</taxon>
        <taxon>Pseudomonadati</taxon>
        <taxon>Bacteroidota</taxon>
        <taxon>Flavobacteriia</taxon>
        <taxon>Flavobacteriales</taxon>
        <taxon>Weeksellaceae</taxon>
        <taxon>Chryseobacterium group</taxon>
        <taxon>Chryseobacterium</taxon>
    </lineage>
</organism>
<dbReference type="STRING" id="373668.SAMN05421786_101995"/>
<accession>A0A1N7L475</accession>
<proteinExistence type="predicted"/>
<evidence type="ECO:0000256" key="1">
    <source>
        <dbReference type="SAM" id="Phobius"/>
    </source>
</evidence>
<sequence>MDDLSSLFVGAFILTILIYIGCITYVNHMRTSFFKYIKKRNYQLVKNISIRFKDIPRRNTSGYAFSTADIIFLNKEIFLLPHNKPIMHISQSSEIVPGAQDKYKLSYFSIQQNILEIKATRNTFNITFTLNFENKDFALLSVDRNL</sequence>
<dbReference type="Proteomes" id="UP000186744">
    <property type="component" value="Unassembled WGS sequence"/>
</dbReference>
<keyword evidence="1" id="KW-0812">Transmembrane</keyword>
<evidence type="ECO:0000313" key="2">
    <source>
        <dbReference type="EMBL" id="SIS68581.1"/>
    </source>
</evidence>
<evidence type="ECO:0000313" key="3">
    <source>
        <dbReference type="Proteomes" id="UP000186744"/>
    </source>
</evidence>
<gene>
    <name evidence="2" type="ORF">SAMN05421786_101995</name>
</gene>
<name>A0A1N7L475_9FLAO</name>
<feature type="transmembrane region" description="Helical" evidence="1">
    <location>
        <begin position="6"/>
        <end position="26"/>
    </location>
</feature>
<dbReference type="EMBL" id="FTOL01000001">
    <property type="protein sequence ID" value="SIS68581.1"/>
    <property type="molecule type" value="Genomic_DNA"/>
</dbReference>
<protein>
    <submittedName>
        <fullName evidence="2">Uncharacterized protein</fullName>
    </submittedName>
</protein>
<keyword evidence="1" id="KW-1133">Transmembrane helix</keyword>